<evidence type="ECO:0000256" key="1">
    <source>
        <dbReference type="ARBA" id="ARBA00000500"/>
    </source>
</evidence>
<comment type="function">
    <text evidence="6">Removes the phosphate from trehalose 6-phosphate to produce free trehalose. Trehalose accumulation in plant may improve abiotic stress tolerance.</text>
</comment>
<dbReference type="EC" id="3.1.3.12" evidence="7"/>
<dbReference type="Gene3D" id="3.40.50.1000">
    <property type="entry name" value="HAD superfamily/HAD-like"/>
    <property type="match status" value="1"/>
</dbReference>
<dbReference type="FunFam" id="3.30.70.1020:FF:000004">
    <property type="entry name" value="Trehalose 6-phosphate phosphatase"/>
    <property type="match status" value="1"/>
</dbReference>
<dbReference type="InterPro" id="IPR036412">
    <property type="entry name" value="HAD-like_sf"/>
</dbReference>
<dbReference type="InterPro" id="IPR044651">
    <property type="entry name" value="OTSB-like"/>
</dbReference>
<evidence type="ECO:0000256" key="6">
    <source>
        <dbReference type="ARBA" id="ARBA00025274"/>
    </source>
</evidence>
<comment type="cofactor">
    <cofactor evidence="2 7">
        <name>a divalent metal cation</name>
        <dbReference type="ChEBI" id="CHEBI:60240"/>
    </cofactor>
</comment>
<dbReference type="GO" id="GO:0005992">
    <property type="term" value="P:trehalose biosynthetic process"/>
    <property type="evidence" value="ECO:0007669"/>
    <property type="project" value="InterPro"/>
</dbReference>
<comment type="similarity">
    <text evidence="4 7">Belongs to the trehalose phosphatase family.</text>
</comment>
<proteinExistence type="inferred from homology"/>
<gene>
    <name evidence="8" type="ORF">LVIROSA_LOCUS17016</name>
</gene>
<dbReference type="AlphaFoldDB" id="A0AAU9N1I3"/>
<evidence type="ECO:0000313" key="8">
    <source>
        <dbReference type="EMBL" id="CAH1430219.1"/>
    </source>
</evidence>
<dbReference type="NCBIfam" id="TIGR01484">
    <property type="entry name" value="HAD-SF-IIB"/>
    <property type="match status" value="1"/>
</dbReference>
<dbReference type="GO" id="GO:0004805">
    <property type="term" value="F:trehalose-phosphatase activity"/>
    <property type="evidence" value="ECO:0007669"/>
    <property type="project" value="UniProtKB-EC"/>
</dbReference>
<protein>
    <recommendedName>
        <fullName evidence="7">Trehalose 6-phosphate phosphatase</fullName>
        <ecNumber evidence="7">3.1.3.12</ecNumber>
    </recommendedName>
</protein>
<dbReference type="NCBIfam" id="TIGR00685">
    <property type="entry name" value="T6PP"/>
    <property type="match status" value="1"/>
</dbReference>
<name>A0AAU9N1I3_9ASTR</name>
<evidence type="ECO:0000256" key="7">
    <source>
        <dbReference type="RuleBase" id="RU361117"/>
    </source>
</evidence>
<dbReference type="CDD" id="cd01627">
    <property type="entry name" value="HAD_TPP"/>
    <property type="match status" value="1"/>
</dbReference>
<evidence type="ECO:0000256" key="5">
    <source>
        <dbReference type="ARBA" id="ARBA00022801"/>
    </source>
</evidence>
<dbReference type="SUPFAM" id="SSF56784">
    <property type="entry name" value="HAD-like"/>
    <property type="match status" value="1"/>
</dbReference>
<accession>A0AAU9N1I3</accession>
<dbReference type="PANTHER" id="PTHR43768:SF30">
    <property type="entry name" value="TREHALOSE 6-PHOSPHATE PHOSPHATASE"/>
    <property type="match status" value="1"/>
</dbReference>
<dbReference type="InterPro" id="IPR006379">
    <property type="entry name" value="HAD-SF_hydro_IIB"/>
</dbReference>
<dbReference type="Proteomes" id="UP001157418">
    <property type="component" value="Unassembled WGS sequence"/>
</dbReference>
<evidence type="ECO:0000256" key="3">
    <source>
        <dbReference type="ARBA" id="ARBA00005199"/>
    </source>
</evidence>
<evidence type="ECO:0000256" key="4">
    <source>
        <dbReference type="ARBA" id="ARBA00008770"/>
    </source>
</evidence>
<dbReference type="InterPro" id="IPR023214">
    <property type="entry name" value="HAD_sf"/>
</dbReference>
<dbReference type="Gene3D" id="3.30.70.1020">
    <property type="entry name" value="Trehalose-6-phosphate phosphatase related protein, domain 2"/>
    <property type="match status" value="1"/>
</dbReference>
<comment type="pathway">
    <text evidence="3 7">Glycan biosynthesis; trehalose biosynthesis.</text>
</comment>
<comment type="catalytic activity">
    <reaction evidence="1 7">
        <text>alpha,alpha-trehalose 6-phosphate + H2O = alpha,alpha-trehalose + phosphate</text>
        <dbReference type="Rhea" id="RHEA:23420"/>
        <dbReference type="ChEBI" id="CHEBI:15377"/>
        <dbReference type="ChEBI" id="CHEBI:16551"/>
        <dbReference type="ChEBI" id="CHEBI:43474"/>
        <dbReference type="ChEBI" id="CHEBI:58429"/>
        <dbReference type="EC" id="3.1.3.12"/>
    </reaction>
</comment>
<sequence length="382" mass="43404">MGGDFLQERKKTSTHDFLPILYNCEKKITQAKKGTMVGSKFMNVATKLYEATGMQRWLPTKPQSEFMSKSRHDHVDGGYNMPNEPITIDQNYISWLKEHPSALTSFQRMINASKGKQIVVFLDYDGTLSPIVSDPERAFMTDQMRTAVGDVSNHFPTAIISGRSREKVFDFVKLKKVYYSGSHGMDTMGPAPKNVSYDNKYLHKISDNEGNDFVVFQPAQDFLSIIEKMLIEVKERTRNIKGVTIEDNRFCLSVHYRHVKDEDYGRVESEVESVLAKNPGFHVTKGNKVLEIRPCIGWNKGDALKYLLDTLGFHNSTSSSNHVFPLYIGDDTTDEDAFKVLREGGMEGYPIIVSSTPKETMALHSLRNPSEQWYINTKTITI</sequence>
<dbReference type="EMBL" id="CAKMRJ010003334">
    <property type="protein sequence ID" value="CAH1430219.1"/>
    <property type="molecule type" value="Genomic_DNA"/>
</dbReference>
<dbReference type="InterPro" id="IPR003337">
    <property type="entry name" value="Trehalose_PPase"/>
</dbReference>
<evidence type="ECO:0000313" key="9">
    <source>
        <dbReference type="Proteomes" id="UP001157418"/>
    </source>
</evidence>
<organism evidence="8 9">
    <name type="scientific">Lactuca virosa</name>
    <dbReference type="NCBI Taxonomy" id="75947"/>
    <lineage>
        <taxon>Eukaryota</taxon>
        <taxon>Viridiplantae</taxon>
        <taxon>Streptophyta</taxon>
        <taxon>Embryophyta</taxon>
        <taxon>Tracheophyta</taxon>
        <taxon>Spermatophyta</taxon>
        <taxon>Magnoliopsida</taxon>
        <taxon>eudicotyledons</taxon>
        <taxon>Gunneridae</taxon>
        <taxon>Pentapetalae</taxon>
        <taxon>asterids</taxon>
        <taxon>campanulids</taxon>
        <taxon>Asterales</taxon>
        <taxon>Asteraceae</taxon>
        <taxon>Cichorioideae</taxon>
        <taxon>Cichorieae</taxon>
        <taxon>Lactucinae</taxon>
        <taxon>Lactuca</taxon>
    </lineage>
</organism>
<keyword evidence="9" id="KW-1185">Reference proteome</keyword>
<dbReference type="Pfam" id="PF02358">
    <property type="entry name" value="Trehalose_PPase"/>
    <property type="match status" value="1"/>
</dbReference>
<keyword evidence="5 7" id="KW-0378">Hydrolase</keyword>
<reference evidence="8 9" key="1">
    <citation type="submission" date="2022-01" db="EMBL/GenBank/DDBJ databases">
        <authorList>
            <person name="Xiong W."/>
            <person name="Schranz E."/>
        </authorList>
    </citation>
    <scope>NUCLEOTIDE SEQUENCE [LARGE SCALE GENOMIC DNA]</scope>
</reference>
<comment type="caution">
    <text evidence="8">The sequence shown here is derived from an EMBL/GenBank/DDBJ whole genome shotgun (WGS) entry which is preliminary data.</text>
</comment>
<dbReference type="PANTHER" id="PTHR43768">
    <property type="entry name" value="TREHALOSE 6-PHOSPHATE PHOSPHATASE"/>
    <property type="match status" value="1"/>
</dbReference>
<evidence type="ECO:0000256" key="2">
    <source>
        <dbReference type="ARBA" id="ARBA00001968"/>
    </source>
</evidence>